<dbReference type="Pfam" id="PF08450">
    <property type="entry name" value="SGL"/>
    <property type="match status" value="1"/>
</dbReference>
<feature type="domain" description="SMP-30/Gluconolactonase/LRE-like region" evidence="1">
    <location>
        <begin position="91"/>
        <end position="256"/>
    </location>
</feature>
<name>A0A0F8ZQT8_9ZZZZ</name>
<accession>A0A0F8ZQT8</accession>
<dbReference type="AlphaFoldDB" id="A0A0F8ZQT8"/>
<dbReference type="InterPro" id="IPR011042">
    <property type="entry name" value="6-blade_b-propeller_TolB-like"/>
</dbReference>
<dbReference type="Gene3D" id="2.120.10.30">
    <property type="entry name" value="TolB, C-terminal domain"/>
    <property type="match status" value="1"/>
</dbReference>
<dbReference type="SUPFAM" id="SSF101898">
    <property type="entry name" value="NHL repeat"/>
    <property type="match status" value="1"/>
</dbReference>
<organism evidence="2">
    <name type="scientific">marine sediment metagenome</name>
    <dbReference type="NCBI Taxonomy" id="412755"/>
    <lineage>
        <taxon>unclassified sequences</taxon>
        <taxon>metagenomes</taxon>
        <taxon>ecological metagenomes</taxon>
    </lineage>
</organism>
<evidence type="ECO:0000313" key="2">
    <source>
        <dbReference type="EMBL" id="KKK68759.1"/>
    </source>
</evidence>
<sequence length="289" mass="31738">MKKLSHYLFLFFLSANAYADTKLSPAWSSSAEFKNPESVIYDPVTKHLFVSNVNGEPLAADGNGFISQMSPEGVMAKSKWLVGLDAPKGLALKGNLLYVSDIDQLVVIDIEQERIIKRYAAENAKFLNDVAVDHQGNVYVSDMLTNRIYRLANDELTVWVDDDMLNSPNGLLVEHGKLVVASWGKMTDGFATDVPGHLLAIDLVTKQLQDLGDGKPVGNLDGIEADGLGNYLVTDWYNGRLLQITAEGKSTTLVEFNQGSADHTVMPEKNLVIVPLMLDNTVVAFRISH</sequence>
<dbReference type="InterPro" id="IPR013658">
    <property type="entry name" value="SGL"/>
</dbReference>
<proteinExistence type="predicted"/>
<gene>
    <name evidence="2" type="ORF">LCGC14_2940820</name>
</gene>
<reference evidence="2" key="1">
    <citation type="journal article" date="2015" name="Nature">
        <title>Complex archaea that bridge the gap between prokaryotes and eukaryotes.</title>
        <authorList>
            <person name="Spang A."/>
            <person name="Saw J.H."/>
            <person name="Jorgensen S.L."/>
            <person name="Zaremba-Niedzwiedzka K."/>
            <person name="Martijn J."/>
            <person name="Lind A.E."/>
            <person name="van Eijk R."/>
            <person name="Schleper C."/>
            <person name="Guy L."/>
            <person name="Ettema T.J."/>
        </authorList>
    </citation>
    <scope>NUCLEOTIDE SEQUENCE</scope>
</reference>
<evidence type="ECO:0000259" key="1">
    <source>
        <dbReference type="Pfam" id="PF08450"/>
    </source>
</evidence>
<protein>
    <recommendedName>
        <fullName evidence="1">SMP-30/Gluconolactonase/LRE-like region domain-containing protein</fullName>
    </recommendedName>
</protein>
<dbReference type="EMBL" id="LAZR01058981">
    <property type="protein sequence ID" value="KKK68759.1"/>
    <property type="molecule type" value="Genomic_DNA"/>
</dbReference>
<comment type="caution">
    <text evidence="2">The sequence shown here is derived from an EMBL/GenBank/DDBJ whole genome shotgun (WGS) entry which is preliminary data.</text>
</comment>